<keyword evidence="3" id="KW-1185">Reference proteome</keyword>
<accession>A0A1L7WSQ9</accession>
<dbReference type="EMBL" id="FJOG01000007">
    <property type="protein sequence ID" value="CZR55797.1"/>
    <property type="molecule type" value="Genomic_DNA"/>
</dbReference>
<feature type="chain" id="PRO_5012544025" evidence="1">
    <location>
        <begin position="18"/>
        <end position="391"/>
    </location>
</feature>
<evidence type="ECO:0000313" key="2">
    <source>
        <dbReference type="EMBL" id="CZR55797.1"/>
    </source>
</evidence>
<organism evidence="2 3">
    <name type="scientific">Phialocephala subalpina</name>
    <dbReference type="NCBI Taxonomy" id="576137"/>
    <lineage>
        <taxon>Eukaryota</taxon>
        <taxon>Fungi</taxon>
        <taxon>Dikarya</taxon>
        <taxon>Ascomycota</taxon>
        <taxon>Pezizomycotina</taxon>
        <taxon>Leotiomycetes</taxon>
        <taxon>Helotiales</taxon>
        <taxon>Mollisiaceae</taxon>
        <taxon>Phialocephala</taxon>
        <taxon>Phialocephala fortinii species complex</taxon>
    </lineage>
</organism>
<evidence type="ECO:0000313" key="3">
    <source>
        <dbReference type="Proteomes" id="UP000184330"/>
    </source>
</evidence>
<name>A0A1L7WSQ9_9HELO</name>
<dbReference type="STRING" id="576137.A0A1L7WSQ9"/>
<evidence type="ECO:0000256" key="1">
    <source>
        <dbReference type="SAM" id="SignalP"/>
    </source>
</evidence>
<feature type="signal peptide" evidence="1">
    <location>
        <begin position="1"/>
        <end position="17"/>
    </location>
</feature>
<protein>
    <submittedName>
        <fullName evidence="2">Related to circumsporozoite protein</fullName>
    </submittedName>
</protein>
<gene>
    <name evidence="2" type="ORF">PAC_05685</name>
</gene>
<proteinExistence type="predicted"/>
<sequence length="391" mass="38282">MYTQALLLSALAAIAEARFGQEQVPIPAISALSNFGSSGQAATLAGQSISFLLAAANPCGKLQQADLIVQTLGTDPQVIAAARGLAGAEQNFNPFVVSVPSICSDASLPATAELRGVVPLVDPAVTGSDTENANAKTSLTTPFTADGLSVAEVMAAQGFSNFTTKALDGTVGGAASGSSAASVAVSSAVASATKAVQSAAATSSASVLNCAGAATTFVTLTKSAASTSAAVASASASVEASGTVAGSAAAVSGAARAASSDAVIGVFPGFVASTISGLDFGECVPTIKFEAGLNGRATTENTFQAIDPVVNKGQEEALNPNIITNRICDQLTNVCGANDAAKTACTAAKAQISALGTRDATTADAWNTALGFAGTNTNPDNAPQTGLVGHD</sequence>
<keyword evidence="1" id="KW-0732">Signal</keyword>
<dbReference type="Proteomes" id="UP000184330">
    <property type="component" value="Unassembled WGS sequence"/>
</dbReference>
<reference evidence="2 3" key="1">
    <citation type="submission" date="2016-03" db="EMBL/GenBank/DDBJ databases">
        <authorList>
            <person name="Ploux O."/>
        </authorList>
    </citation>
    <scope>NUCLEOTIDE SEQUENCE [LARGE SCALE GENOMIC DNA]</scope>
    <source>
        <strain evidence="2 3">UAMH 11012</strain>
    </source>
</reference>
<dbReference type="OrthoDB" id="2141239at2759"/>
<dbReference type="AlphaFoldDB" id="A0A1L7WSQ9"/>